<dbReference type="Proteomes" id="UP000596427">
    <property type="component" value="Chromosome"/>
</dbReference>
<dbReference type="KEGG" id="xdi:EZH22_05630"/>
<gene>
    <name evidence="2" type="ORF">EZH22_05630</name>
</gene>
<evidence type="ECO:0000313" key="2">
    <source>
        <dbReference type="EMBL" id="QRG07856.1"/>
    </source>
</evidence>
<name>A0A974SIY4_9HYPH</name>
<proteinExistence type="predicted"/>
<feature type="region of interest" description="Disordered" evidence="1">
    <location>
        <begin position="1"/>
        <end position="118"/>
    </location>
</feature>
<evidence type="ECO:0000256" key="1">
    <source>
        <dbReference type="SAM" id="MobiDB-lite"/>
    </source>
</evidence>
<dbReference type="AlphaFoldDB" id="A0A974SIY4"/>
<feature type="compositionally biased region" description="Low complexity" evidence="1">
    <location>
        <begin position="16"/>
        <end position="39"/>
    </location>
</feature>
<feature type="compositionally biased region" description="Basic and acidic residues" evidence="1">
    <location>
        <begin position="41"/>
        <end position="72"/>
    </location>
</feature>
<sequence>MTGPRTSETQAGGRAGAPASPRIGGRPARAGGLPASAAPHGYDHAEFAPNESRRDFPPRRPRVPDEERRLLKAAEAAFEGPDRRPDADSAAHPWDRDGGEHLGGAPADGKPSPRLYRE</sequence>
<organism evidence="2 3">
    <name type="scientific">Xanthobacter dioxanivorans</name>
    <dbReference type="NCBI Taxonomy" id="2528964"/>
    <lineage>
        <taxon>Bacteria</taxon>
        <taxon>Pseudomonadati</taxon>
        <taxon>Pseudomonadota</taxon>
        <taxon>Alphaproteobacteria</taxon>
        <taxon>Hyphomicrobiales</taxon>
        <taxon>Xanthobacteraceae</taxon>
        <taxon>Xanthobacter</taxon>
    </lineage>
</organism>
<feature type="compositionally biased region" description="Polar residues" evidence="1">
    <location>
        <begin position="1"/>
        <end position="10"/>
    </location>
</feature>
<feature type="compositionally biased region" description="Basic and acidic residues" evidence="1">
    <location>
        <begin position="80"/>
        <end position="100"/>
    </location>
</feature>
<evidence type="ECO:0000313" key="3">
    <source>
        <dbReference type="Proteomes" id="UP000596427"/>
    </source>
</evidence>
<dbReference type="EMBL" id="CP063362">
    <property type="protein sequence ID" value="QRG07856.1"/>
    <property type="molecule type" value="Genomic_DNA"/>
</dbReference>
<protein>
    <submittedName>
        <fullName evidence="2">Uncharacterized protein</fullName>
    </submittedName>
</protein>
<dbReference type="RefSeq" id="WP_203194769.1">
    <property type="nucleotide sequence ID" value="NZ_CP063362.1"/>
</dbReference>
<reference evidence="2 3" key="1">
    <citation type="submission" date="2020-10" db="EMBL/GenBank/DDBJ databases">
        <title>Degradation of 1,4-Dioxane by Xanthobacter sp. YN2, via a Novel Group-2 Soluble Di-Iron Monooxygenase.</title>
        <authorList>
            <person name="Ma F."/>
            <person name="Wang Y."/>
            <person name="Yang J."/>
            <person name="Guo H."/>
            <person name="Su D."/>
            <person name="Yu L."/>
        </authorList>
    </citation>
    <scope>NUCLEOTIDE SEQUENCE [LARGE SCALE GENOMIC DNA]</scope>
    <source>
        <strain evidence="2 3">YN2</strain>
    </source>
</reference>
<accession>A0A974SIY4</accession>
<keyword evidence="3" id="KW-1185">Reference proteome</keyword>